<dbReference type="Pfam" id="PF13585">
    <property type="entry name" value="CHU_C"/>
    <property type="match status" value="1"/>
</dbReference>
<feature type="compositionally biased region" description="Pro residues" evidence="4">
    <location>
        <begin position="1724"/>
        <end position="1742"/>
    </location>
</feature>
<feature type="domain" description="Calx-beta" evidence="6">
    <location>
        <begin position="213"/>
        <end position="294"/>
    </location>
</feature>
<dbReference type="InterPro" id="IPR001434">
    <property type="entry name" value="OmcB-like_DUF11"/>
</dbReference>
<dbReference type="InterPro" id="IPR026341">
    <property type="entry name" value="T9SS_type_B"/>
</dbReference>
<feature type="domain" description="DUF11" evidence="5">
    <location>
        <begin position="435"/>
        <end position="529"/>
    </location>
</feature>
<dbReference type="InterPro" id="IPR047589">
    <property type="entry name" value="DUF11_rpt"/>
</dbReference>
<feature type="region of interest" description="Disordered" evidence="4">
    <location>
        <begin position="669"/>
        <end position="712"/>
    </location>
</feature>
<dbReference type="GO" id="GO:0016020">
    <property type="term" value="C:membrane"/>
    <property type="evidence" value="ECO:0007669"/>
    <property type="project" value="InterPro"/>
</dbReference>
<feature type="region of interest" description="Disordered" evidence="4">
    <location>
        <begin position="1561"/>
        <end position="1603"/>
    </location>
</feature>
<comment type="caution">
    <text evidence="7">The sequence shown here is derived from an EMBL/GenBank/DDBJ whole genome shotgun (WGS) entry which is preliminary data.</text>
</comment>
<feature type="domain" description="DUF11" evidence="5">
    <location>
        <begin position="585"/>
        <end position="695"/>
    </location>
</feature>
<proteinExistence type="predicted"/>
<feature type="domain" description="DUF11" evidence="5">
    <location>
        <begin position="1030"/>
        <end position="1121"/>
    </location>
</feature>
<feature type="compositionally biased region" description="Pro residues" evidence="4">
    <location>
        <begin position="536"/>
        <end position="554"/>
    </location>
</feature>
<feature type="domain" description="DUF11" evidence="5">
    <location>
        <begin position="1177"/>
        <end position="1289"/>
    </location>
</feature>
<feature type="domain" description="Calx-beta" evidence="6">
    <location>
        <begin position="62"/>
        <end position="140"/>
    </location>
</feature>
<feature type="compositionally biased region" description="Pro residues" evidence="4">
    <location>
        <begin position="1873"/>
        <end position="1891"/>
    </location>
</feature>
<dbReference type="InterPro" id="IPR051172">
    <property type="entry name" value="Chlamydia_OmcB"/>
</dbReference>
<evidence type="ECO:0000256" key="3">
    <source>
        <dbReference type="ARBA" id="ARBA00022837"/>
    </source>
</evidence>
<accession>A0A7K1U0Q1</accession>
<evidence type="ECO:0000256" key="1">
    <source>
        <dbReference type="ARBA" id="ARBA00022729"/>
    </source>
</evidence>
<feature type="domain" description="DUF11" evidence="5">
    <location>
        <begin position="2215"/>
        <end position="2309"/>
    </location>
</feature>
<feature type="region of interest" description="Disordered" evidence="4">
    <location>
        <begin position="1709"/>
        <end position="1755"/>
    </location>
</feature>
<dbReference type="Gene3D" id="2.60.40.740">
    <property type="match status" value="2"/>
</dbReference>
<keyword evidence="1" id="KW-0732">Signal</keyword>
<protein>
    <submittedName>
        <fullName evidence="7">DUF11 domain-containing protein</fullName>
    </submittedName>
</protein>
<feature type="region of interest" description="Disordered" evidence="4">
    <location>
        <begin position="818"/>
        <end position="882"/>
    </location>
</feature>
<feature type="domain" description="DUF11" evidence="5">
    <location>
        <begin position="1327"/>
        <end position="1418"/>
    </location>
</feature>
<feature type="region of interest" description="Disordered" evidence="4">
    <location>
        <begin position="965"/>
        <end position="1009"/>
    </location>
</feature>
<feature type="compositionally biased region" description="Pro residues" evidence="4">
    <location>
        <begin position="1279"/>
        <end position="1297"/>
    </location>
</feature>
<dbReference type="PANTHER" id="PTHR34819">
    <property type="entry name" value="LARGE CYSTEINE-RICH PERIPLASMIC PROTEIN OMCB"/>
    <property type="match status" value="1"/>
</dbReference>
<feature type="region of interest" description="Disordered" evidence="4">
    <location>
        <begin position="1263"/>
        <end position="1308"/>
    </location>
</feature>
<feature type="domain" description="DUF11" evidence="5">
    <location>
        <begin position="1474"/>
        <end position="1567"/>
    </location>
</feature>
<feature type="region of interest" description="Disordered" evidence="4">
    <location>
        <begin position="2156"/>
        <end position="2192"/>
    </location>
</feature>
<feature type="domain" description="DUF11" evidence="5">
    <location>
        <begin position="1916"/>
        <end position="2030"/>
    </location>
</feature>
<feature type="compositionally biased region" description="Polar residues" evidence="4">
    <location>
        <begin position="1457"/>
        <end position="1471"/>
    </location>
</feature>
<feature type="region of interest" description="Disordered" evidence="4">
    <location>
        <begin position="520"/>
        <end position="585"/>
    </location>
</feature>
<evidence type="ECO:0000259" key="5">
    <source>
        <dbReference type="Pfam" id="PF01345"/>
    </source>
</evidence>
<feature type="domain" description="DUF11" evidence="5">
    <location>
        <begin position="1624"/>
        <end position="1715"/>
    </location>
</feature>
<dbReference type="RefSeq" id="WP_157305345.1">
    <property type="nucleotide sequence ID" value="NZ_WRXN01000002.1"/>
</dbReference>
<feature type="region of interest" description="Disordered" evidence="4">
    <location>
        <begin position="1857"/>
        <end position="1900"/>
    </location>
</feature>
<feature type="compositionally biased region" description="Pro residues" evidence="4">
    <location>
        <begin position="2177"/>
        <end position="2187"/>
    </location>
</feature>
<feature type="compositionally biased region" description="Pro residues" evidence="4">
    <location>
        <begin position="982"/>
        <end position="1000"/>
    </location>
</feature>
<dbReference type="InterPro" id="IPR038081">
    <property type="entry name" value="CalX-like_sf"/>
</dbReference>
<evidence type="ECO:0000256" key="4">
    <source>
        <dbReference type="SAM" id="MobiDB-lite"/>
    </source>
</evidence>
<evidence type="ECO:0000256" key="2">
    <source>
        <dbReference type="ARBA" id="ARBA00022737"/>
    </source>
</evidence>
<feature type="region of interest" description="Disordered" evidence="4">
    <location>
        <begin position="2006"/>
        <end position="2063"/>
    </location>
</feature>
<evidence type="ECO:0000259" key="6">
    <source>
        <dbReference type="Pfam" id="PF03160"/>
    </source>
</evidence>
<feature type="compositionally biased region" description="Low complexity" evidence="4">
    <location>
        <begin position="2159"/>
        <end position="2176"/>
    </location>
</feature>
<feature type="domain" description="DUF11" evidence="5">
    <location>
        <begin position="729"/>
        <end position="824"/>
    </location>
</feature>
<dbReference type="SUPFAM" id="SSF141072">
    <property type="entry name" value="CalX-like"/>
    <property type="match status" value="3"/>
</dbReference>
<dbReference type="GO" id="GO:0007154">
    <property type="term" value="P:cell communication"/>
    <property type="evidence" value="ECO:0007669"/>
    <property type="project" value="InterPro"/>
</dbReference>
<feature type="domain" description="DUF11" evidence="5">
    <location>
        <begin position="2066"/>
        <end position="2172"/>
    </location>
</feature>
<keyword evidence="3" id="KW-0106">Calcium</keyword>
<keyword evidence="8" id="KW-1185">Reference proteome</keyword>
<organism evidence="7 8">
    <name type="scientific">Chitinophaga tropicalis</name>
    <dbReference type="NCBI Taxonomy" id="2683588"/>
    <lineage>
        <taxon>Bacteria</taxon>
        <taxon>Pseudomonadati</taxon>
        <taxon>Bacteroidota</taxon>
        <taxon>Chitinophagia</taxon>
        <taxon>Chitinophagales</taxon>
        <taxon>Chitinophagaceae</taxon>
        <taxon>Chitinophaga</taxon>
    </lineage>
</organism>
<dbReference type="Pfam" id="PF03160">
    <property type="entry name" value="Calx-beta"/>
    <property type="match status" value="3"/>
</dbReference>
<feature type="compositionally biased region" description="Pro residues" evidence="4">
    <location>
        <begin position="1576"/>
        <end position="1594"/>
    </location>
</feature>
<dbReference type="NCBIfam" id="TIGR04131">
    <property type="entry name" value="Bac_Flav_CTERM"/>
    <property type="match status" value="1"/>
</dbReference>
<evidence type="ECO:0000313" key="8">
    <source>
        <dbReference type="Proteomes" id="UP000461730"/>
    </source>
</evidence>
<feature type="compositionally biased region" description="Pro residues" evidence="4">
    <location>
        <begin position="1427"/>
        <end position="1445"/>
    </location>
</feature>
<feature type="compositionally biased region" description="Pro residues" evidence="4">
    <location>
        <begin position="2021"/>
        <end position="2039"/>
    </location>
</feature>
<gene>
    <name evidence="7" type="ORF">GO493_06595</name>
</gene>
<feature type="compositionally biased region" description="Pro residues" evidence="4">
    <location>
        <begin position="833"/>
        <end position="851"/>
    </location>
</feature>
<feature type="compositionally biased region" description="Polar residues" evidence="4">
    <location>
        <begin position="2050"/>
        <end position="2063"/>
    </location>
</feature>
<sequence>MNHKKSLPTPAHHNPSLGKWFDLFVLLFLCTLLLAINRRAEGSRMADGVIILELARATEGGGNGIVTFRLENGATAPSDITITYTINATAANPAVNGVDYQTLSGTATIAAGTNEAQVIITPIDDILIEGDENIEFTLISALDQGGLSYLTPQRGLVTTLVDNDNRISITKVNNGKELGNGNASDGAYLIKLPGNLTFNEDIPVKYLITGGTTASGGAGTTFDYDNSNLTGTIILPANTNSIQLPLKVNDDKLVEVNENVELTIQDNMLSAVTNIRFSFDPLQKSAIVTIEDDDVNIPIGVVATKDGAEPGGGTNDGSITVGWPDGFTSTTGIVIRYTISGTAIINTDYRISPVSPTQAIISPGTSNIKIPIAVIDDNIVEGTETVVLNITGISFGGGPTSPTGTNQATVNIADNDVKSSVQWKSASYTGTGTGGAVKAGELITYTIHVRNTGNVILTNTKITDVIPANTQFVSADGGIVPDAGGRLTWTIPSIAVNANNEMRSFTVRVVNDLTTVSNITNTADVDNGDGTGDHPTTPPDPNNPNDPHPNPVPNTPSTDIPVDNGGKHSANWKSASYTGTGTGGKLKPGDQITYTVHVRNTGNVRLTNVIISDQLPAYTVFVSADGGITPDASGKLTWTITDIPVGSADVTRNFVVRVAANLTGATSITNTADVDNGDGTGGHPTTSPDPNNPNNPHPNPTPNTPSTDIPIDNAKRSVNWKSASYTGTGANGKLKAGDEIVYTIHIRNTGHVELANVQISDQLPAATSFISADGGIVPDGTGKLTWTISTIGVGAADVTRSFRVRVVTDLTGVTNIINTADVDNGDGTGGHPTTPPDPNNPNDPHPNPTPNTPSTDIPVDNGGKKSANWKSASYTATGTGGRVKPGDQITYTIHVRNTGNVRLTNVTISDQLPAYTVFVSADGGIVPDGTGKLTWTITDIPVGSADVTRSFVVRVASNLTGATSITNTADVDNGDGTGGHPTTPPDPNNPNNPHPNPTPNTPSTDIPVDNAKQSLNWKSAAYTGTGTGGKLKAGDEIIYTIHIRNTGPVELTNVQIGDQLPAATSFISADGGIVPDATGKLTWTIASIPVGSADVLRSFRVRVVTDLTGVTSIVNTADVDNGDGTGGHPTTPPDPNNPNDPHPNPVPNTPSTDIPVDNGGKHSLNWKSASYTATGTGGKLKPGDQISYTIHVRNTGNVRLTNVIISDQLPAYTVFVSADGGIVPDGTGKLTWTITDIPVGSADVTRSFVVRVAANLTGATSITNTADVDNGDGTGGHPTTPPDPNNPNNPHPNPTPNTPSTDIPVDNTKHSLNWKSAAYTGTGTGGRLKAGDEITYTIHIRNTGPVELTNVQIGDQLPAATSFISADGGITPDASGKLTWTIASIPVGSADVVRSFRVRVVTDLTGVTNIVNTADVDNGDGTGGHPTTPPDPNNPNDPHPNPTPNTPSTDIPVDNGGKQSANWKSASYTGSGTSGRVKPGDQITYTIHIRNTGNVRLTNVIISDQLPAYTVFVSADGGIVPDATGKLTWTITDIPVGSADVTRSFVVTVASNLTGATSIVNTADVDNGNGTGGHPTTPPDPGNPNNPHPNPTPNTPSTDIPVDNAKQSLNWKSAAYTGTGTGGRLKAGDEIIYTIHIRNTGPVELTNVQIGDQLPVATSFISADGGIVPDATGKLTWTIASIPVGSADVVRSFRVRVINDLTGVTNIVNTADVDNGDGTGGHPTTPPDPNNPNDPHPNPVPNTPSTDIPVDNGGKHSLNWKSASYTATGTGGRVKPGDQISYTIHIRNTGNVRLTNVIISDQLPAYTVFVSADGGIVPDGTGKLTWTITDIPVGSADVTRSFVVRVAANLTGATSITNTADVDNGDGTGGHPTTPPDPNNPNNPHPNPTPNTPSTDIPVDNMKKSVSWKTAAYTGTGANGKVKAGDEITYTIHIRNTGHVELTNVQTGDQLPAPTSFVSADEGIVPDASGKLTWTIPNIAVGAADVLRSFRVRVANDLSDVTNIVNTADVDNGDGTGGHPTTPPDPDNPNNPHPNPNPNTPSTDIPVDNGKSSTNWKSAAYTGTGTDGAVRTGDEITYTVHIRNTGNTRLTNVLLTDTIPAFTTFVSAEGGIVPDAGKKLTWTISEIPVGSADITRSFTVRVVEDLTGATNIYNTAWVNNGNGNGNEPTNSSDPNDPANPNPNPTPGPSTSIKVDAKQAFAAWKTVATASGGLKAKPGEILLYTVFVRNTGNVTLPAITVIDSVPAHTTYESAGESGIYDRETNRVTWTIRDIPVGDMTPVTFRVKVDNNLDSGIVITNIASVTNGTDTIPTGTCDPSATGCSGTPGTTVIETEEANGGLKFANAMSPNGDGKNDYFAIKGLDKYPGSALYVYNRWGNMVYQSRSYNNDWAATGLSDGTYYYVLELKRPEGTKVYKGWVIIKRD</sequence>
<feature type="compositionally biased region" description="Pro residues" evidence="4">
    <location>
        <begin position="1130"/>
        <end position="1148"/>
    </location>
</feature>
<name>A0A7K1U0Q1_9BACT</name>
<dbReference type="Pfam" id="PF01345">
    <property type="entry name" value="DUF11"/>
    <property type="match status" value="13"/>
</dbReference>
<feature type="region of interest" description="Disordered" evidence="4">
    <location>
        <begin position="1115"/>
        <end position="1161"/>
    </location>
</feature>
<feature type="compositionally biased region" description="Pro residues" evidence="4">
    <location>
        <begin position="690"/>
        <end position="703"/>
    </location>
</feature>
<dbReference type="Proteomes" id="UP000461730">
    <property type="component" value="Unassembled WGS sequence"/>
</dbReference>
<dbReference type="InterPro" id="IPR003644">
    <property type="entry name" value="Calx_beta"/>
</dbReference>
<feature type="compositionally biased region" description="Polar residues" evidence="4">
    <location>
        <begin position="868"/>
        <end position="877"/>
    </location>
</feature>
<dbReference type="Gene3D" id="2.60.40.2030">
    <property type="match status" value="3"/>
</dbReference>
<feature type="domain" description="DUF11" evidence="5">
    <location>
        <begin position="879"/>
        <end position="992"/>
    </location>
</feature>
<dbReference type="EMBL" id="WRXN01000002">
    <property type="protein sequence ID" value="MVT07923.1"/>
    <property type="molecule type" value="Genomic_DNA"/>
</dbReference>
<evidence type="ECO:0000313" key="7">
    <source>
        <dbReference type="EMBL" id="MVT07923.1"/>
    </source>
</evidence>
<keyword evidence="2" id="KW-0677">Repeat</keyword>
<dbReference type="NCBIfam" id="TIGR01451">
    <property type="entry name" value="B_ant_repeat"/>
    <property type="match status" value="13"/>
</dbReference>
<feature type="domain" description="Calx-beta" evidence="6">
    <location>
        <begin position="337"/>
        <end position="416"/>
    </location>
</feature>
<feature type="domain" description="DUF11" evidence="5">
    <location>
        <begin position="1770"/>
        <end position="1883"/>
    </location>
</feature>
<reference evidence="7 8" key="1">
    <citation type="submission" date="2019-12" db="EMBL/GenBank/DDBJ databases">
        <title>Chitinophaga sp. strain ysch24 (GDMCC 1.1355), whole genome shotgun sequence.</title>
        <authorList>
            <person name="Zhang X."/>
        </authorList>
    </citation>
    <scope>NUCLEOTIDE SEQUENCE [LARGE SCALE GENOMIC DNA]</scope>
    <source>
        <strain evidence="8">ysch24</strain>
    </source>
</reference>
<feature type="region of interest" description="Disordered" evidence="4">
    <location>
        <begin position="1412"/>
        <end position="1480"/>
    </location>
</feature>
<dbReference type="PANTHER" id="PTHR34819:SF3">
    <property type="entry name" value="CELL SURFACE PROTEIN"/>
    <property type="match status" value="1"/>
</dbReference>